<evidence type="ECO:0000259" key="1">
    <source>
        <dbReference type="PROSITE" id="PS50805"/>
    </source>
</evidence>
<dbReference type="SMART" id="SM00349">
    <property type="entry name" value="KRAB"/>
    <property type="match status" value="1"/>
</dbReference>
<dbReference type="AlphaFoldDB" id="A0A8C9DH18"/>
<dbReference type="GO" id="GO:0006355">
    <property type="term" value="P:regulation of DNA-templated transcription"/>
    <property type="evidence" value="ECO:0007669"/>
    <property type="project" value="InterPro"/>
</dbReference>
<proteinExistence type="predicted"/>
<dbReference type="InterPro" id="IPR001909">
    <property type="entry name" value="KRAB"/>
</dbReference>
<dbReference type="PANTHER" id="PTHR23232:SF102">
    <property type="entry name" value="KRAB DOMAIN-CONTAINING PROTEIN"/>
    <property type="match status" value="1"/>
</dbReference>
<dbReference type="GeneTree" id="ENSGT00940000163859"/>
<dbReference type="Gene3D" id="6.10.140.140">
    <property type="match status" value="1"/>
</dbReference>
<accession>A0A8C9DH18</accession>
<dbReference type="Pfam" id="PF01352">
    <property type="entry name" value="KRAB"/>
    <property type="match status" value="1"/>
</dbReference>
<dbReference type="Ensembl" id="ENSPSMT00000010261.1">
    <property type="protein sequence ID" value="ENSPSMP00000008729.1"/>
    <property type="gene ID" value="ENSPSMG00000006415.1"/>
</dbReference>
<dbReference type="CDD" id="cd07765">
    <property type="entry name" value="KRAB_A-box"/>
    <property type="match status" value="1"/>
</dbReference>
<dbReference type="SUPFAM" id="SSF109640">
    <property type="entry name" value="KRAB domain (Kruppel-associated box)"/>
    <property type="match status" value="1"/>
</dbReference>
<dbReference type="Proteomes" id="UP000694414">
    <property type="component" value="Unplaced"/>
</dbReference>
<name>A0A8C9DH18_PROSS</name>
<protein>
    <recommendedName>
        <fullName evidence="1">KRAB domain-containing protein</fullName>
    </recommendedName>
</protein>
<keyword evidence="3" id="KW-1185">Reference proteome</keyword>
<organism evidence="2 3">
    <name type="scientific">Prolemur simus</name>
    <name type="common">Greater bamboo lemur</name>
    <name type="synonym">Hapalemur simus</name>
    <dbReference type="NCBI Taxonomy" id="1328070"/>
    <lineage>
        <taxon>Eukaryota</taxon>
        <taxon>Metazoa</taxon>
        <taxon>Chordata</taxon>
        <taxon>Craniata</taxon>
        <taxon>Vertebrata</taxon>
        <taxon>Euteleostomi</taxon>
        <taxon>Mammalia</taxon>
        <taxon>Eutheria</taxon>
        <taxon>Euarchontoglires</taxon>
        <taxon>Primates</taxon>
        <taxon>Strepsirrhini</taxon>
        <taxon>Lemuriformes</taxon>
        <taxon>Lemuridae</taxon>
        <taxon>Prolemur</taxon>
    </lineage>
</organism>
<feature type="domain" description="KRAB" evidence="1">
    <location>
        <begin position="9"/>
        <end position="80"/>
    </location>
</feature>
<dbReference type="PROSITE" id="PS50805">
    <property type="entry name" value="KRAB"/>
    <property type="match status" value="1"/>
</dbReference>
<dbReference type="InterPro" id="IPR050169">
    <property type="entry name" value="Krueppel_C2H2_ZnF"/>
</dbReference>
<reference evidence="2" key="2">
    <citation type="submission" date="2025-09" db="UniProtKB">
        <authorList>
            <consortium name="Ensembl"/>
        </authorList>
    </citation>
    <scope>IDENTIFICATION</scope>
</reference>
<evidence type="ECO:0000313" key="3">
    <source>
        <dbReference type="Proteomes" id="UP000694414"/>
    </source>
</evidence>
<sequence length="105" mass="12165">MGLPFQGSITFEDVAIDFTQQEWEYLNPIQKTLYRDVMMENYGNLVSLGHAISKPEVITLLEQGKDPWMIVREETRTWCTALYMGFQLRGMLAPLNLALFKGQLY</sequence>
<dbReference type="InterPro" id="IPR036051">
    <property type="entry name" value="KRAB_dom_sf"/>
</dbReference>
<reference evidence="2" key="1">
    <citation type="submission" date="2025-08" db="UniProtKB">
        <authorList>
            <consortium name="Ensembl"/>
        </authorList>
    </citation>
    <scope>IDENTIFICATION</scope>
</reference>
<dbReference type="PANTHER" id="PTHR23232">
    <property type="entry name" value="KRAB DOMAIN C2H2 ZINC FINGER"/>
    <property type="match status" value="1"/>
</dbReference>
<evidence type="ECO:0000313" key="2">
    <source>
        <dbReference type="Ensembl" id="ENSPSMP00000008729.1"/>
    </source>
</evidence>